<feature type="chain" id="PRO_5045075441" description="BNR repeat-containing family member" evidence="1">
    <location>
        <begin position="29"/>
        <end position="485"/>
    </location>
</feature>
<evidence type="ECO:0000313" key="3">
    <source>
        <dbReference type="Proteomes" id="UP001501138"/>
    </source>
</evidence>
<proteinExistence type="predicted"/>
<evidence type="ECO:0008006" key="4">
    <source>
        <dbReference type="Google" id="ProtNLM"/>
    </source>
</evidence>
<dbReference type="RefSeq" id="WP_344247276.1">
    <property type="nucleotide sequence ID" value="NZ_BAAAPM010000003.1"/>
</dbReference>
<accession>A0ABN2J9N8</accession>
<gene>
    <name evidence="2" type="ORF">GCM10009809_15420</name>
</gene>
<keyword evidence="1" id="KW-0732">Signal</keyword>
<dbReference type="Pfam" id="PF15892">
    <property type="entry name" value="BNR_4"/>
    <property type="match status" value="1"/>
</dbReference>
<dbReference type="Proteomes" id="UP001501138">
    <property type="component" value="Unassembled WGS sequence"/>
</dbReference>
<reference evidence="2 3" key="1">
    <citation type="journal article" date="2019" name="Int. J. Syst. Evol. Microbiol.">
        <title>The Global Catalogue of Microorganisms (GCM) 10K type strain sequencing project: providing services to taxonomists for standard genome sequencing and annotation.</title>
        <authorList>
            <consortium name="The Broad Institute Genomics Platform"/>
            <consortium name="The Broad Institute Genome Sequencing Center for Infectious Disease"/>
            <person name="Wu L."/>
            <person name="Ma J."/>
        </authorList>
    </citation>
    <scope>NUCLEOTIDE SEQUENCE [LARGE SCALE GENOMIC DNA]</scope>
    <source>
        <strain evidence="2 3">JCM 15589</strain>
    </source>
</reference>
<comment type="caution">
    <text evidence="2">The sequence shown here is derived from an EMBL/GenBank/DDBJ whole genome shotgun (WGS) entry which is preliminary data.</text>
</comment>
<organism evidence="2 3">
    <name type="scientific">Isoptericola hypogeus</name>
    <dbReference type="NCBI Taxonomy" id="300179"/>
    <lineage>
        <taxon>Bacteria</taxon>
        <taxon>Bacillati</taxon>
        <taxon>Actinomycetota</taxon>
        <taxon>Actinomycetes</taxon>
        <taxon>Micrococcales</taxon>
        <taxon>Promicromonosporaceae</taxon>
        <taxon>Isoptericola</taxon>
    </lineage>
</organism>
<evidence type="ECO:0000256" key="1">
    <source>
        <dbReference type="SAM" id="SignalP"/>
    </source>
</evidence>
<evidence type="ECO:0000313" key="2">
    <source>
        <dbReference type="EMBL" id="GAA1720655.1"/>
    </source>
</evidence>
<feature type="signal peptide" evidence="1">
    <location>
        <begin position="1"/>
        <end position="28"/>
    </location>
</feature>
<name>A0ABN2J9N8_9MICO</name>
<keyword evidence="3" id="KW-1185">Reference proteome</keyword>
<protein>
    <recommendedName>
        <fullName evidence="4">BNR repeat-containing family member</fullName>
    </recommendedName>
</protein>
<dbReference type="EMBL" id="BAAAPM010000003">
    <property type="protein sequence ID" value="GAA1720655.1"/>
    <property type="molecule type" value="Genomic_DNA"/>
</dbReference>
<sequence>MAGRTRPRGVALAAAAALVVTGATVAAAAPSDAQHGHRGDTVEQLPFPVDTSNNAGWWTPLDVVGGVTYMAFDSPAAEASRHEVHVAAKGADGDWTVGCLRADDGSCATFLDDSGHDQPSIVVDGEGTIHAFVSMHHVPWQYYRSATPGDVTSIVEASADLPDQGVPMTYPVTARGTDGDAYVMVRGGRDEATVRDGRLYRYDTATHAWSRVAVFASAAGYSVYPDDLEVGTDGRLHVLWEWHRWAAGPYRHLGSYAVYDPSDGSWQDAAGAALTAPITPTAGGAVVYQPFQPGETMQSDAPTLQTAKLALDGDELAGVVYRYAEAKADGTPDRFDVRFARWDGSAWQRETVVDAESLGDGIDTVAALDATSARGVTRAYAVVQGTVDGQVRTQVVRAEQRTGRGGWRFAALGDVQVGQQRIAARTLATGRGRGTDVLYVSAAQSGPTSGTLFHAVVPRTGRPIAGSPLADVVAGLRDDAASAAG</sequence>